<comment type="caution">
    <text evidence="2">The sequence shown here is derived from an EMBL/GenBank/DDBJ whole genome shotgun (WGS) entry which is preliminary data.</text>
</comment>
<evidence type="ECO:0000313" key="2">
    <source>
        <dbReference type="EMBL" id="EEB32782.1"/>
    </source>
</evidence>
<sequence>MGSSFTFSKKEILAKKIHSARINLFFGAGLAACSFFVFRVDWVQARSGARVDEHIS</sequence>
<keyword evidence="1" id="KW-0472">Membrane</keyword>
<protein>
    <submittedName>
        <fullName evidence="2">Uncharacterized protein</fullName>
    </submittedName>
</protein>
<feature type="transmembrane region" description="Helical" evidence="1">
    <location>
        <begin position="20"/>
        <end position="38"/>
    </location>
</feature>
<proteinExistence type="predicted"/>
<dbReference type="Proteomes" id="UP000003676">
    <property type="component" value="Unassembled WGS sequence"/>
</dbReference>
<keyword evidence="1" id="KW-1133">Transmembrane helix</keyword>
<organism evidence="2 3">
    <name type="scientific">Desulfovibrio piger ATCC 29098</name>
    <dbReference type="NCBI Taxonomy" id="411464"/>
    <lineage>
        <taxon>Bacteria</taxon>
        <taxon>Pseudomonadati</taxon>
        <taxon>Thermodesulfobacteriota</taxon>
        <taxon>Desulfovibrionia</taxon>
        <taxon>Desulfovibrionales</taxon>
        <taxon>Desulfovibrionaceae</taxon>
        <taxon>Desulfovibrio</taxon>
    </lineage>
</organism>
<dbReference type="AlphaFoldDB" id="B6WWC4"/>
<reference evidence="2 3" key="2">
    <citation type="submission" date="2008-10" db="EMBL/GenBank/DDBJ databases">
        <authorList>
            <person name="Fulton L."/>
            <person name="Clifton S."/>
            <person name="Fulton B."/>
            <person name="Xu J."/>
            <person name="Minx P."/>
            <person name="Pepin K.H."/>
            <person name="Johnson M."/>
            <person name="Bhonagiri V."/>
            <person name="Nash W.E."/>
            <person name="Mardis E.R."/>
            <person name="Wilson R.K."/>
        </authorList>
    </citation>
    <scope>NUCLEOTIDE SEQUENCE [LARGE SCALE GENOMIC DNA]</scope>
    <source>
        <strain evidence="2 3">ATCC 29098</strain>
    </source>
</reference>
<dbReference type="EMBL" id="ABXU01000069">
    <property type="protein sequence ID" value="EEB32782.1"/>
    <property type="molecule type" value="Genomic_DNA"/>
</dbReference>
<dbReference type="HOGENOM" id="CLU_3006831_0_0_7"/>
<evidence type="ECO:0000256" key="1">
    <source>
        <dbReference type="SAM" id="Phobius"/>
    </source>
</evidence>
<accession>B6WWC4</accession>
<evidence type="ECO:0000313" key="3">
    <source>
        <dbReference type="Proteomes" id="UP000003676"/>
    </source>
</evidence>
<name>B6WWC4_9BACT</name>
<keyword evidence="1" id="KW-0812">Transmembrane</keyword>
<gene>
    <name evidence="2" type="ORF">DESPIG_02392</name>
</gene>
<reference evidence="2 3" key="1">
    <citation type="submission" date="2008-10" db="EMBL/GenBank/DDBJ databases">
        <title>Draft genome sequence of Desulvovibrio piger (ATCC 29098).</title>
        <authorList>
            <person name="Sudarsanam P."/>
            <person name="Ley R."/>
            <person name="Guruge J."/>
            <person name="Turnbaugh P.J."/>
            <person name="Mahowald M."/>
            <person name="Liep D."/>
            <person name="Gordon J."/>
        </authorList>
    </citation>
    <scope>NUCLEOTIDE SEQUENCE [LARGE SCALE GENOMIC DNA]</scope>
    <source>
        <strain evidence="2 3">ATCC 29098</strain>
    </source>
</reference>